<comment type="caution">
    <text evidence="2">The sequence shown here is derived from an EMBL/GenBank/DDBJ whole genome shotgun (WGS) entry which is preliminary data.</text>
</comment>
<dbReference type="Proteomes" id="UP000733744">
    <property type="component" value="Unassembled WGS sequence"/>
</dbReference>
<keyword evidence="1" id="KW-0732">Signal</keyword>
<protein>
    <submittedName>
        <fullName evidence="2">DUF2845 domain-containing protein</fullName>
    </submittedName>
</protein>
<evidence type="ECO:0000313" key="2">
    <source>
        <dbReference type="EMBL" id="TRX03054.1"/>
    </source>
</evidence>
<keyword evidence="3" id="KW-1185">Reference proteome</keyword>
<sequence length="109" mass="12568">MKNSAAWILVLSLCCFNTAFAMRCGHDLVGMGDRKQDVLDRCGQPDSIETHTEIIGKTTRFPYRTIDIQEYEEVQVEEWVYNLGSLRLQQYLRFENGVLKEVKSLGRGH</sequence>
<name>A0ABY3CI86_9GAMM</name>
<dbReference type="EMBL" id="RYFG02000009">
    <property type="protein sequence ID" value="TRX03054.1"/>
    <property type="molecule type" value="Genomic_DNA"/>
</dbReference>
<evidence type="ECO:0000256" key="1">
    <source>
        <dbReference type="SAM" id="SignalP"/>
    </source>
</evidence>
<dbReference type="InterPro" id="IPR021268">
    <property type="entry name" value="DUF2845"/>
</dbReference>
<accession>A0ABY3CI86</accession>
<feature type="chain" id="PRO_5046406880" evidence="1">
    <location>
        <begin position="22"/>
        <end position="109"/>
    </location>
</feature>
<organism evidence="2 3">
    <name type="scientific">Candidatus Methylobacter oryzae</name>
    <dbReference type="NCBI Taxonomy" id="2497749"/>
    <lineage>
        <taxon>Bacteria</taxon>
        <taxon>Pseudomonadati</taxon>
        <taxon>Pseudomonadota</taxon>
        <taxon>Gammaproteobacteria</taxon>
        <taxon>Methylococcales</taxon>
        <taxon>Methylococcaceae</taxon>
        <taxon>Methylobacter</taxon>
    </lineage>
</organism>
<gene>
    <name evidence="2" type="ORF">EKO24_001865</name>
</gene>
<reference evidence="2 3" key="1">
    <citation type="journal article" date="2019" name="Antonie Van Leeuwenhoek">
        <title>Description of 'Ca. Methylobacter oryzae' KRF1, a novel species from the environmentally important Methylobacter clade 2.</title>
        <authorList>
            <person name="Khatri K."/>
            <person name="Mohite J.A."/>
            <person name="Pandit P.S."/>
            <person name="Bahulikar R."/>
            <person name="Rahalkar M.C."/>
        </authorList>
    </citation>
    <scope>NUCLEOTIDE SEQUENCE [LARGE SCALE GENOMIC DNA]</scope>
    <source>
        <strain evidence="2 3">KRF1</strain>
    </source>
</reference>
<evidence type="ECO:0000313" key="3">
    <source>
        <dbReference type="Proteomes" id="UP000733744"/>
    </source>
</evidence>
<feature type="signal peptide" evidence="1">
    <location>
        <begin position="1"/>
        <end position="21"/>
    </location>
</feature>
<proteinExistence type="predicted"/>
<dbReference type="RefSeq" id="WP_127027279.1">
    <property type="nucleotide sequence ID" value="NZ_RYFG02000009.1"/>
</dbReference>
<dbReference type="Pfam" id="PF11006">
    <property type="entry name" value="DUF2845"/>
    <property type="match status" value="1"/>
</dbReference>